<evidence type="ECO:0000313" key="1">
    <source>
        <dbReference type="EMBL" id="ANM46653.1"/>
    </source>
</evidence>
<dbReference type="Proteomes" id="UP000203816">
    <property type="component" value="Segment"/>
</dbReference>
<evidence type="ECO:0000313" key="2">
    <source>
        <dbReference type="Proteomes" id="UP000203816"/>
    </source>
</evidence>
<protein>
    <submittedName>
        <fullName evidence="1">Uncharacterized protein</fullName>
    </submittedName>
</protein>
<dbReference type="EMBL" id="KX078569">
    <property type="protein sequence ID" value="ANM46653.1"/>
    <property type="molecule type" value="Genomic_DNA"/>
</dbReference>
<name>A0A192YB02_9CAUD</name>
<accession>A0A192YB02</accession>
<proteinExistence type="predicted"/>
<dbReference type="RefSeq" id="YP_009279983.1">
    <property type="nucleotide sequence ID" value="NC_031020.1"/>
</dbReference>
<organism evidence="1 2">
    <name type="scientific">Morganella phage vB_MmoM_MP1</name>
    <dbReference type="NCBI Taxonomy" id="1852628"/>
    <lineage>
        <taxon>Viruses</taxon>
        <taxon>Duplodnaviria</taxon>
        <taxon>Heunggongvirae</taxon>
        <taxon>Uroviricota</taxon>
        <taxon>Caudoviricetes</taxon>
        <taxon>Pantevenvirales</taxon>
        <taxon>Straboviridae</taxon>
        <taxon>Gualtarvirus</taxon>
        <taxon>Gualtarvirus mp1</taxon>
    </lineage>
</organism>
<gene>
    <name evidence="1" type="ORF">MP1_gp0125</name>
</gene>
<reference evidence="1 2" key="1">
    <citation type="submission" date="2016-04" db="EMBL/GenBank/DDBJ databases">
        <title>Comparative genomics of Morganella phages MP1 and MP2 define new clades among the T4 and T7-like Viruses.</title>
        <authorList>
            <person name="Pinto G."/>
            <person name="Oliveira A."/>
            <person name="Malgorzata L."/>
            <person name="Kropinski A."/>
            <person name="Azeredo J."/>
        </authorList>
    </citation>
    <scope>NUCLEOTIDE SEQUENCE [LARGE SCALE GENOMIC DNA]</scope>
</reference>
<dbReference type="GeneID" id="29059391"/>
<dbReference type="KEGG" id="vg:29059391"/>
<keyword evidence="2" id="KW-1185">Reference proteome</keyword>
<sequence length="59" mass="6929">MKLKDVHPGFMIKYRSQYFVVTDIMKNKQLRNVVSTTDGRMHSIDISTTVDKHFILKCI</sequence>